<dbReference type="AlphaFoldDB" id="A0A4Y7KTA8"/>
<proteinExistence type="predicted"/>
<evidence type="ECO:0000313" key="1">
    <source>
        <dbReference type="EMBL" id="RZC75199.1"/>
    </source>
</evidence>
<evidence type="ECO:0000313" key="2">
    <source>
        <dbReference type="Proteomes" id="UP000316621"/>
    </source>
</evidence>
<name>A0A4Y7KTA8_PAPSO</name>
<gene>
    <name evidence="1" type="ORF">C5167_050684</name>
</gene>
<organism evidence="1 2">
    <name type="scientific">Papaver somniferum</name>
    <name type="common">Opium poppy</name>
    <dbReference type="NCBI Taxonomy" id="3469"/>
    <lineage>
        <taxon>Eukaryota</taxon>
        <taxon>Viridiplantae</taxon>
        <taxon>Streptophyta</taxon>
        <taxon>Embryophyta</taxon>
        <taxon>Tracheophyta</taxon>
        <taxon>Spermatophyta</taxon>
        <taxon>Magnoliopsida</taxon>
        <taxon>Ranunculales</taxon>
        <taxon>Papaveraceae</taxon>
        <taxon>Papaveroideae</taxon>
        <taxon>Papaver</taxon>
    </lineage>
</organism>
<keyword evidence="2" id="KW-1185">Reference proteome</keyword>
<reference evidence="1 2" key="1">
    <citation type="journal article" date="2018" name="Science">
        <title>The opium poppy genome and morphinan production.</title>
        <authorList>
            <person name="Guo L."/>
            <person name="Winzer T."/>
            <person name="Yang X."/>
            <person name="Li Y."/>
            <person name="Ning Z."/>
            <person name="He Z."/>
            <person name="Teodor R."/>
            <person name="Lu Y."/>
            <person name="Bowser T.A."/>
            <person name="Graham I.A."/>
            <person name="Ye K."/>
        </authorList>
    </citation>
    <scope>NUCLEOTIDE SEQUENCE [LARGE SCALE GENOMIC DNA]</scope>
    <source>
        <strain evidence="2">cv. HN1</strain>
        <tissue evidence="1">Leaves</tissue>
    </source>
</reference>
<accession>A0A4Y7KTA8</accession>
<sequence>MGRLGLGLDSIPLKPSDLIPAKMPGEVVIRKKQPKAHVLCLDVDGWGGVLEYIVASKALTVKRLDEVSAAEGVSLPITGRHFKRDEFWNYMEGLDLNCCLFDFLLKGRGFTRLEYQRSVYSRLIWMSIDVQSVPQADAMKASRQVSVSAGEHNAEPSFILRRSSGIQLLQRAL</sequence>
<dbReference type="Proteomes" id="UP000316621">
    <property type="component" value="Chromosome 8"/>
</dbReference>
<protein>
    <submittedName>
        <fullName evidence="1">Uncharacterized protein</fullName>
    </submittedName>
</protein>
<dbReference type="Gramene" id="RZC75199">
    <property type="protein sequence ID" value="RZC75199"/>
    <property type="gene ID" value="C5167_050684"/>
</dbReference>
<dbReference type="EMBL" id="CM010722">
    <property type="protein sequence ID" value="RZC75199.1"/>
    <property type="molecule type" value="Genomic_DNA"/>
</dbReference>